<keyword evidence="8 15" id="KW-0808">Transferase</keyword>
<reference evidence="19 20" key="1">
    <citation type="submission" date="2017-07" db="EMBL/GenBank/DDBJ databases">
        <title>An improved, manually edited Actinidia chinensis var. chinensis (kiwifruit) genome highlights the challenges associated with draft genomes and gene prediction in plants.</title>
        <authorList>
            <person name="Pilkington S."/>
            <person name="Crowhurst R."/>
            <person name="Hilario E."/>
            <person name="Nardozza S."/>
            <person name="Fraser L."/>
            <person name="Peng Y."/>
            <person name="Gunaseelan K."/>
            <person name="Simpson R."/>
            <person name="Tahir J."/>
            <person name="Deroles S."/>
            <person name="Templeton K."/>
            <person name="Luo Z."/>
            <person name="Davy M."/>
            <person name="Cheng C."/>
            <person name="Mcneilage M."/>
            <person name="Scaglione D."/>
            <person name="Liu Y."/>
            <person name="Zhang Q."/>
            <person name="Datson P."/>
            <person name="De Silva N."/>
            <person name="Gardiner S."/>
            <person name="Bassett H."/>
            <person name="Chagne D."/>
            <person name="Mccallum J."/>
            <person name="Dzierzon H."/>
            <person name="Deng C."/>
            <person name="Wang Y.-Y."/>
            <person name="Barron N."/>
            <person name="Manako K."/>
            <person name="Bowen J."/>
            <person name="Foster T."/>
            <person name="Erridge Z."/>
            <person name="Tiffin H."/>
            <person name="Waite C."/>
            <person name="Davies K."/>
            <person name="Grierson E."/>
            <person name="Laing W."/>
            <person name="Kirk R."/>
            <person name="Chen X."/>
            <person name="Wood M."/>
            <person name="Montefiori M."/>
            <person name="Brummell D."/>
            <person name="Schwinn K."/>
            <person name="Catanach A."/>
            <person name="Fullerton C."/>
            <person name="Li D."/>
            <person name="Meiyalaghan S."/>
            <person name="Nieuwenhuizen N."/>
            <person name="Read N."/>
            <person name="Prakash R."/>
            <person name="Hunter D."/>
            <person name="Zhang H."/>
            <person name="Mckenzie M."/>
            <person name="Knabel M."/>
            <person name="Harris A."/>
            <person name="Allan A."/>
            <person name="Chen A."/>
            <person name="Janssen B."/>
            <person name="Plunkett B."/>
            <person name="Dwamena C."/>
            <person name="Voogd C."/>
            <person name="Leif D."/>
            <person name="Lafferty D."/>
            <person name="Souleyre E."/>
            <person name="Varkonyi-Gasic E."/>
            <person name="Gambi F."/>
            <person name="Hanley J."/>
            <person name="Yao J.-L."/>
            <person name="Cheung J."/>
            <person name="David K."/>
            <person name="Warren B."/>
            <person name="Marsh K."/>
            <person name="Snowden K."/>
            <person name="Lin-Wang K."/>
            <person name="Brian L."/>
            <person name="Martinez-Sanchez M."/>
            <person name="Wang M."/>
            <person name="Ileperuma N."/>
            <person name="Macnee N."/>
            <person name="Campin R."/>
            <person name="Mcatee P."/>
            <person name="Drummond R."/>
            <person name="Espley R."/>
            <person name="Ireland H."/>
            <person name="Wu R."/>
            <person name="Atkinson R."/>
            <person name="Karunairetnam S."/>
            <person name="Bulley S."/>
            <person name="Chunkath S."/>
            <person name="Hanley Z."/>
            <person name="Storey R."/>
            <person name="Thrimawithana A."/>
            <person name="Thomson S."/>
            <person name="David C."/>
            <person name="Testolin R."/>
        </authorList>
    </citation>
    <scope>NUCLEOTIDE SEQUENCE [LARGE SCALE GENOMIC DNA]</scope>
    <source>
        <strain evidence="20">cv. Red5</strain>
        <tissue evidence="19">Young leaf</tissue>
    </source>
</reference>
<dbReference type="InterPro" id="IPR054477">
    <property type="entry name" value="LTN1_E3_ligase_6th"/>
</dbReference>
<evidence type="ECO:0000256" key="8">
    <source>
        <dbReference type="ARBA" id="ARBA00022679"/>
    </source>
</evidence>
<keyword evidence="10" id="KW-0677">Repeat</keyword>
<dbReference type="GO" id="GO:0008270">
    <property type="term" value="F:zinc ion binding"/>
    <property type="evidence" value="ECO:0007669"/>
    <property type="project" value="UniProtKB-KW"/>
</dbReference>
<keyword evidence="11 14" id="KW-0863">Zinc-finger</keyword>
<comment type="catalytic activity">
    <reaction evidence="1 15">
        <text>S-ubiquitinyl-[E2 ubiquitin-conjugating enzyme]-L-cysteine + [acceptor protein]-L-lysine = [E2 ubiquitin-conjugating enzyme]-L-cysteine + N(6)-ubiquitinyl-[acceptor protein]-L-lysine.</text>
        <dbReference type="EC" id="2.3.2.27"/>
    </reaction>
</comment>
<dbReference type="SMART" id="SM00744">
    <property type="entry name" value="RINGv"/>
    <property type="match status" value="1"/>
</dbReference>
<dbReference type="Gramene" id="PSR86215">
    <property type="protein sequence ID" value="PSR86215"/>
    <property type="gene ID" value="CEY00_Acc31853"/>
</dbReference>
<evidence type="ECO:0000256" key="5">
    <source>
        <dbReference type="ARBA" id="ARBA00012483"/>
    </source>
</evidence>
<keyword evidence="9 15" id="KW-0479">Metal-binding</keyword>
<feature type="compositionally biased region" description="Basic and acidic residues" evidence="16">
    <location>
        <begin position="1"/>
        <end position="10"/>
    </location>
</feature>
<dbReference type="InterPro" id="IPR013083">
    <property type="entry name" value="Znf_RING/FYVE/PHD"/>
</dbReference>
<dbReference type="InterPro" id="IPR011016">
    <property type="entry name" value="Znf_RING-CH"/>
</dbReference>
<reference evidence="20" key="2">
    <citation type="journal article" date="2018" name="BMC Genomics">
        <title>A manually annotated Actinidia chinensis var. chinensis (kiwifruit) genome highlights the challenges associated with draft genomes and gene prediction in plants.</title>
        <authorList>
            <person name="Pilkington S.M."/>
            <person name="Crowhurst R."/>
            <person name="Hilario E."/>
            <person name="Nardozza S."/>
            <person name="Fraser L."/>
            <person name="Peng Y."/>
            <person name="Gunaseelan K."/>
            <person name="Simpson R."/>
            <person name="Tahir J."/>
            <person name="Deroles S.C."/>
            <person name="Templeton K."/>
            <person name="Luo Z."/>
            <person name="Davy M."/>
            <person name="Cheng C."/>
            <person name="McNeilage M."/>
            <person name="Scaglione D."/>
            <person name="Liu Y."/>
            <person name="Zhang Q."/>
            <person name="Datson P."/>
            <person name="De Silva N."/>
            <person name="Gardiner S.E."/>
            <person name="Bassett H."/>
            <person name="Chagne D."/>
            <person name="McCallum J."/>
            <person name="Dzierzon H."/>
            <person name="Deng C."/>
            <person name="Wang Y.Y."/>
            <person name="Barron L."/>
            <person name="Manako K."/>
            <person name="Bowen J."/>
            <person name="Foster T.M."/>
            <person name="Erridge Z.A."/>
            <person name="Tiffin H."/>
            <person name="Waite C.N."/>
            <person name="Davies K.M."/>
            <person name="Grierson E.P."/>
            <person name="Laing W.A."/>
            <person name="Kirk R."/>
            <person name="Chen X."/>
            <person name="Wood M."/>
            <person name="Montefiori M."/>
            <person name="Brummell D.A."/>
            <person name="Schwinn K.E."/>
            <person name="Catanach A."/>
            <person name="Fullerton C."/>
            <person name="Li D."/>
            <person name="Meiyalaghan S."/>
            <person name="Nieuwenhuizen N."/>
            <person name="Read N."/>
            <person name="Prakash R."/>
            <person name="Hunter D."/>
            <person name="Zhang H."/>
            <person name="McKenzie M."/>
            <person name="Knabel M."/>
            <person name="Harris A."/>
            <person name="Allan A.C."/>
            <person name="Gleave A."/>
            <person name="Chen A."/>
            <person name="Janssen B.J."/>
            <person name="Plunkett B."/>
            <person name="Ampomah-Dwamena C."/>
            <person name="Voogd C."/>
            <person name="Leif D."/>
            <person name="Lafferty D."/>
            <person name="Souleyre E.J.F."/>
            <person name="Varkonyi-Gasic E."/>
            <person name="Gambi F."/>
            <person name="Hanley J."/>
            <person name="Yao J.L."/>
            <person name="Cheung J."/>
            <person name="David K.M."/>
            <person name="Warren B."/>
            <person name="Marsh K."/>
            <person name="Snowden K.C."/>
            <person name="Lin-Wang K."/>
            <person name="Brian L."/>
            <person name="Martinez-Sanchez M."/>
            <person name="Wang M."/>
            <person name="Ileperuma N."/>
            <person name="Macnee N."/>
            <person name="Campin R."/>
            <person name="McAtee P."/>
            <person name="Drummond R.S.M."/>
            <person name="Espley R.V."/>
            <person name="Ireland H.S."/>
            <person name="Wu R."/>
            <person name="Atkinson R.G."/>
            <person name="Karunairetnam S."/>
            <person name="Bulley S."/>
            <person name="Chunkath S."/>
            <person name="Hanley Z."/>
            <person name="Storey R."/>
            <person name="Thrimawithana A.H."/>
            <person name="Thomson S."/>
            <person name="David C."/>
            <person name="Testolin R."/>
            <person name="Huang H."/>
            <person name="Hellens R.P."/>
            <person name="Schaffer R.J."/>
        </authorList>
    </citation>
    <scope>NUCLEOTIDE SEQUENCE [LARGE SCALE GENOMIC DNA]</scope>
    <source>
        <strain evidence="20">cv. Red5</strain>
    </source>
</reference>
<comment type="caution">
    <text evidence="19">The sequence shown here is derived from an EMBL/GenBank/DDBJ whole genome shotgun (WGS) entry which is preliminary data.</text>
</comment>
<dbReference type="InterPro" id="IPR001841">
    <property type="entry name" value="Znf_RING"/>
</dbReference>
<evidence type="ECO:0000256" key="6">
    <source>
        <dbReference type="ARBA" id="ARBA00017157"/>
    </source>
</evidence>
<dbReference type="Pfam" id="PF22999">
    <property type="entry name" value="LTN1_E3_ligase_6th"/>
    <property type="match status" value="1"/>
</dbReference>
<comment type="pathway">
    <text evidence="3 15">Protein modification; protein ubiquitination.</text>
</comment>
<dbReference type="GO" id="GO:0016567">
    <property type="term" value="P:protein ubiquitination"/>
    <property type="evidence" value="ECO:0007669"/>
    <property type="project" value="UniProtKB-UniPathway"/>
</dbReference>
<dbReference type="PROSITE" id="PS50089">
    <property type="entry name" value="ZF_RING_2"/>
    <property type="match status" value="1"/>
</dbReference>
<accession>A0A2R6P6X0</accession>
<keyword evidence="17" id="KW-0812">Transmembrane</keyword>
<dbReference type="Proteomes" id="UP000241394">
    <property type="component" value="Chromosome LG28"/>
</dbReference>
<dbReference type="CDD" id="cd16491">
    <property type="entry name" value="RING-CH-C4HC3_LTN1"/>
    <property type="match status" value="1"/>
</dbReference>
<evidence type="ECO:0000313" key="20">
    <source>
        <dbReference type="Proteomes" id="UP000241394"/>
    </source>
</evidence>
<organism evidence="19 20">
    <name type="scientific">Actinidia chinensis var. chinensis</name>
    <name type="common">Chinese soft-hair kiwi</name>
    <dbReference type="NCBI Taxonomy" id="1590841"/>
    <lineage>
        <taxon>Eukaryota</taxon>
        <taxon>Viridiplantae</taxon>
        <taxon>Streptophyta</taxon>
        <taxon>Embryophyta</taxon>
        <taxon>Tracheophyta</taxon>
        <taxon>Spermatophyta</taxon>
        <taxon>Magnoliopsida</taxon>
        <taxon>eudicotyledons</taxon>
        <taxon>Gunneridae</taxon>
        <taxon>Pentapetalae</taxon>
        <taxon>asterids</taxon>
        <taxon>Ericales</taxon>
        <taxon>Actinidiaceae</taxon>
        <taxon>Actinidia</taxon>
    </lineage>
</organism>
<dbReference type="OrthoDB" id="6108at2759"/>
<sequence length="1906" mass="212903">MGRPKGDGNRSKARPSSSSLAASLLPSGTAAVGFGGYVGSSRVESSLSSDDASPFLDIDGEVVQHLKRLARKDPITKIKALTSLSMILKQKSIKEILPIIPQWAFEYKKLLSDYNREVRRATHDTMILLVAAVGRDLAPHLKSLMGPWWVSQFDPASEVSQAAKRSFQAAFPAQEKRLDALILCTTEIFMYLEENLNLTPQSMSDKATALDELEVMHQQMISSSLLALATLLDILVGSQYERPGLENIAAEHKKTSKARTTAISYAENLFSAHKFFLEFLKSQSPAIRTATYSVLRSFIKNIPCAFSEGNMKTLSMAILGSFQEKDPTCHSSMWDTILLFSKTFPDSWTIPNVQKTSLSRFWQFLRNGCFGSQQVSYPALVIFLDAIPPKSITGEKFFLEFFQNFLAGRNPSHSLNADPDGLAFFQAFGECFLWGLQNASRYCGGADAVYSLQVSLIDKILLKLMWHDFLPISPKNQERVFSVESRDPSCCSVKPFHEEAVETFKTKYPIGYIQELGKCIIEILSGIYSLEHDLLLPFSTVFQENCLEIFKQTENVESSSEVIERVITFLLLLGQSAVQKGEKWPLVNMVGPMLAKSFPLIKTLDSPDIVRLASVAVSVFGPRKIIRELVCGDYAAFSSLSDCMERELESEQFLQLYKEIFVPWCLQGNGSSTSARLDLLLALLDNECFPEQWDSIITYATDLEFCGLGTSDPNNILVLAMLMEKARMEICKRKVGVDLVHQQGSHADHWHHELLDSSAISTACSNPSFRSSDARFIRAVLGGSTEDDQTCFVSRNAKILIFKELCKNLVTFALDSTFTWVKKTCSLLTAEANDSVPRIENVLEMAHFSLEVLDGSFFCLKTIEDENELVPGTLAAIFLIDWEYRLAMVSNAALDETTRKMKSRTDFCACVHAFRGKISSQFFKSLSLSSRNSLGSILVQSIRFAVFKEDEADIDKLTSLCCLWMLEVLEVLGQDQFEEQALLDQFLSKGDFWPLWILPDFCTGGKPATLEIENISVNVSRNHIIVAVVDQLISKIGIDSVVTGCVSRTSSSTEEATNELIASQSAYSRSWLVAEMLCTWKWHGGSALSSFLPLLSTYGKSGNFPHKESLFDSIVNILLDGALVHGASAKLSLPYVWPVSCDEMESVEEPFLRALASLVFTLFEDNIWGKDKAMLLFKLLANKLFIGETINLNCLRILPLIMSIIIRPLSNGCGEPNQDVQHDSFEENEMHDTIKDWLQRTLSFPPSSTWQIGEEMEDWFHLVISCYPLSEVEGIQGLKPERSISSIERTILHELFRKLRLGSRSSTAANKLPTVQMLLSRMMVVSIGYCWKEFNDEDWEFVVYQLRSWIESAVVMMEEVAENVNEVITNISISNNSEDAVEKLEHAVSVLNPSPVKVATNALAAFSLFSGVVGLQKEENADNMNPLETERWDPIKDRILESILRLFFSTGAAEAIACSCCSEGSFILASRRLDYPHFWELVASSVAKSSAYARDKAVKSVELWGLSKGPVSSLYAILFSSKPLPVMQFAAYVILSSEPVSKLSISREDTAGSLDGDIGDQVSYRIDLSSEEDVHLREEISFMLKKLPYEILEMDLVAPQRVNVFLAWSLFLSHLLSLPSSSPARERLVQYIQEHADSAILDCLFQHIPLELCLAHSLKKKDVELPTMLSEAASAATRAITGSSVLFCVESLWPIGLEKMASLAGAIFGLMLCILPAYVRGWFGDIRDRSISAAIESFTKLWCSPPLIRNELSQIKKSSFTDENFSVSVSKSANEVVATYTKDETGMDLVIRLPASYPLRAVDVDCPRSLGISEVKQRKWLMSMLLFVRNQNGALAEAIRIWKSNFDKEFEGVEECPICYSVIHTANHSLPRLACKTCKHKFHSACLYKWFSTSHKSTCPLCQSPF</sequence>
<dbReference type="GO" id="GO:0043023">
    <property type="term" value="F:ribosomal large subunit binding"/>
    <property type="evidence" value="ECO:0007669"/>
    <property type="project" value="TreeGrafter"/>
</dbReference>
<evidence type="ECO:0000256" key="7">
    <source>
        <dbReference type="ARBA" id="ARBA00022490"/>
    </source>
</evidence>
<comment type="function">
    <text evidence="15">E3 ubiquitin-protein ligase. Component of the ribosome quality control complex (RQC), a ribosome-associated complex that mediates ubiquitination and extraction of incompletely synthesized nascent chains for proteasomal degradation.</text>
</comment>
<dbReference type="FunCoup" id="A0A2R6P6X0">
    <property type="interactions" value="5854"/>
</dbReference>
<dbReference type="PANTHER" id="PTHR12389">
    <property type="entry name" value="ZINC FINGER PROTEIN 294"/>
    <property type="match status" value="1"/>
</dbReference>
<dbReference type="EMBL" id="NKQK01000028">
    <property type="protein sequence ID" value="PSR86215.1"/>
    <property type="molecule type" value="Genomic_DNA"/>
</dbReference>
<dbReference type="InterPro" id="IPR039795">
    <property type="entry name" value="LTN1/Rkr1"/>
</dbReference>
<keyword evidence="17" id="KW-0472">Membrane</keyword>
<evidence type="ECO:0000313" key="19">
    <source>
        <dbReference type="EMBL" id="PSR86215.1"/>
    </source>
</evidence>
<keyword evidence="20" id="KW-1185">Reference proteome</keyword>
<name>A0A2R6P6X0_ACTCC</name>
<dbReference type="InterPro" id="IPR011989">
    <property type="entry name" value="ARM-like"/>
</dbReference>
<evidence type="ECO:0000256" key="15">
    <source>
        <dbReference type="RuleBase" id="RU367090"/>
    </source>
</evidence>
<dbReference type="STRING" id="1590841.A0A2R6P6X0"/>
<comment type="subunit">
    <text evidence="15">Component of the ribosome quality control complex (RQC).</text>
</comment>
<dbReference type="SMART" id="SM00184">
    <property type="entry name" value="RING"/>
    <property type="match status" value="1"/>
</dbReference>
<dbReference type="GO" id="GO:1990116">
    <property type="term" value="P:ribosome-associated ubiquitin-dependent protein catabolic process"/>
    <property type="evidence" value="ECO:0007669"/>
    <property type="project" value="UniProtKB-UniRule"/>
</dbReference>
<dbReference type="SUPFAM" id="SSF57850">
    <property type="entry name" value="RING/U-box"/>
    <property type="match status" value="1"/>
</dbReference>
<evidence type="ECO:0000256" key="3">
    <source>
        <dbReference type="ARBA" id="ARBA00004906"/>
    </source>
</evidence>
<proteinExistence type="inferred from homology"/>
<dbReference type="Pfam" id="PF22958">
    <property type="entry name" value="Ltn1_1st"/>
    <property type="match status" value="1"/>
</dbReference>
<comment type="similarity">
    <text evidence="4 15">Belongs to the LTN1 family.</text>
</comment>
<evidence type="ECO:0000256" key="14">
    <source>
        <dbReference type="PROSITE-ProRule" id="PRU00175"/>
    </source>
</evidence>
<dbReference type="InParanoid" id="A0A2R6P6X0"/>
<dbReference type="InterPro" id="IPR039804">
    <property type="entry name" value="RING-CH-C4HC3_LTN1"/>
</dbReference>
<comment type="subcellular location">
    <subcellularLocation>
        <location evidence="2">Cytoplasm</location>
        <location evidence="2">Cytosol</location>
    </subcellularLocation>
</comment>
<gene>
    <name evidence="19" type="ORF">CEY00_Acc31853</name>
</gene>
<evidence type="ECO:0000256" key="11">
    <source>
        <dbReference type="ARBA" id="ARBA00022771"/>
    </source>
</evidence>
<evidence type="ECO:0000256" key="10">
    <source>
        <dbReference type="ARBA" id="ARBA00022737"/>
    </source>
</evidence>
<dbReference type="FunFam" id="3.30.40.10:FF:000038">
    <property type="entry name" value="E3 ubiquitin-protein ligase listerin"/>
    <property type="match status" value="1"/>
</dbReference>
<feature type="region of interest" description="Disordered" evidence="16">
    <location>
        <begin position="1"/>
        <end position="22"/>
    </location>
</feature>
<dbReference type="InterPro" id="IPR054478">
    <property type="entry name" value="LTN1_UBC"/>
</dbReference>
<evidence type="ECO:0000256" key="12">
    <source>
        <dbReference type="ARBA" id="ARBA00022786"/>
    </source>
</evidence>
<evidence type="ECO:0000256" key="16">
    <source>
        <dbReference type="SAM" id="MobiDB-lite"/>
    </source>
</evidence>
<evidence type="ECO:0000256" key="17">
    <source>
        <dbReference type="SAM" id="Phobius"/>
    </source>
</evidence>
<evidence type="ECO:0000256" key="9">
    <source>
        <dbReference type="ARBA" id="ARBA00022723"/>
    </source>
</evidence>
<dbReference type="PANTHER" id="PTHR12389:SF0">
    <property type="entry name" value="E3 UBIQUITIN-PROTEIN LIGASE LISTERIN"/>
    <property type="match status" value="1"/>
</dbReference>
<keyword evidence="12 15" id="KW-0833">Ubl conjugation pathway</keyword>
<keyword evidence="17" id="KW-1133">Transmembrane helix</keyword>
<dbReference type="Gene3D" id="1.25.10.10">
    <property type="entry name" value="Leucine-rich Repeat Variant"/>
    <property type="match status" value="1"/>
</dbReference>
<protein>
    <recommendedName>
        <fullName evidence="6 15">E3 ubiquitin-protein ligase listerin</fullName>
        <ecNumber evidence="5 15">2.3.2.27</ecNumber>
    </recommendedName>
    <alternativeName>
        <fullName evidence="15">RING-type E3 ubiquitin transferase listerin</fullName>
    </alternativeName>
</protein>
<feature type="domain" description="RING-type" evidence="18">
    <location>
        <begin position="1856"/>
        <end position="1903"/>
    </location>
</feature>
<evidence type="ECO:0000259" key="18">
    <source>
        <dbReference type="PROSITE" id="PS50089"/>
    </source>
</evidence>
<evidence type="ECO:0000256" key="2">
    <source>
        <dbReference type="ARBA" id="ARBA00004514"/>
    </source>
</evidence>
<dbReference type="EC" id="2.3.2.27" evidence="5 15"/>
<dbReference type="OMA" id="EAIHTWK"/>
<dbReference type="Pfam" id="PF13639">
    <property type="entry name" value="zf-RING_2"/>
    <property type="match status" value="1"/>
</dbReference>
<dbReference type="Pfam" id="PF23009">
    <property type="entry name" value="UBC_like"/>
    <property type="match status" value="1"/>
</dbReference>
<evidence type="ECO:0000256" key="1">
    <source>
        <dbReference type="ARBA" id="ARBA00000900"/>
    </source>
</evidence>
<dbReference type="InterPro" id="IPR054476">
    <property type="entry name" value="Ltn1_N"/>
</dbReference>
<feature type="transmembrane region" description="Helical" evidence="17">
    <location>
        <begin position="1700"/>
        <end position="1719"/>
    </location>
</feature>
<dbReference type="GO" id="GO:0072344">
    <property type="term" value="P:rescue of stalled ribosome"/>
    <property type="evidence" value="ECO:0007669"/>
    <property type="project" value="UniProtKB-UniRule"/>
</dbReference>
<evidence type="ECO:0000256" key="4">
    <source>
        <dbReference type="ARBA" id="ARBA00007997"/>
    </source>
</evidence>
<dbReference type="InterPro" id="IPR016024">
    <property type="entry name" value="ARM-type_fold"/>
</dbReference>
<evidence type="ECO:0000256" key="13">
    <source>
        <dbReference type="ARBA" id="ARBA00022833"/>
    </source>
</evidence>
<dbReference type="GO" id="GO:1990112">
    <property type="term" value="C:RQC complex"/>
    <property type="evidence" value="ECO:0007669"/>
    <property type="project" value="UniProtKB-UniRule"/>
</dbReference>
<keyword evidence="13 15" id="KW-0862">Zinc</keyword>
<dbReference type="Gene3D" id="3.30.40.10">
    <property type="entry name" value="Zinc/RING finger domain, C3HC4 (zinc finger)"/>
    <property type="match status" value="1"/>
</dbReference>
<dbReference type="UniPathway" id="UPA00143"/>
<dbReference type="GO" id="GO:0061630">
    <property type="term" value="F:ubiquitin protein ligase activity"/>
    <property type="evidence" value="ECO:0007669"/>
    <property type="project" value="UniProtKB-UniRule"/>
</dbReference>
<dbReference type="SUPFAM" id="SSF48371">
    <property type="entry name" value="ARM repeat"/>
    <property type="match status" value="1"/>
</dbReference>
<keyword evidence="7" id="KW-0963">Cytoplasm</keyword>
<dbReference type="GO" id="GO:0005829">
    <property type="term" value="C:cytosol"/>
    <property type="evidence" value="ECO:0007669"/>
    <property type="project" value="UniProtKB-SubCell"/>
</dbReference>